<dbReference type="EMBL" id="BAABME010004983">
    <property type="protein sequence ID" value="GAA0164222.1"/>
    <property type="molecule type" value="Genomic_DNA"/>
</dbReference>
<proteinExistence type="predicted"/>
<dbReference type="AlphaFoldDB" id="A0AAV3QMH4"/>
<keyword evidence="2" id="KW-1185">Reference proteome</keyword>
<gene>
    <name evidence="1" type="ORF">LIER_19911</name>
</gene>
<evidence type="ECO:0000313" key="1">
    <source>
        <dbReference type="EMBL" id="GAA0164222.1"/>
    </source>
</evidence>
<comment type="caution">
    <text evidence="1">The sequence shown here is derived from an EMBL/GenBank/DDBJ whole genome shotgun (WGS) entry which is preliminary data.</text>
</comment>
<reference evidence="1 2" key="1">
    <citation type="submission" date="2024-01" db="EMBL/GenBank/DDBJ databases">
        <title>The complete chloroplast genome sequence of Lithospermum erythrorhizon: insights into the phylogenetic relationship among Boraginaceae species and the maternal lineages of purple gromwells.</title>
        <authorList>
            <person name="Okada T."/>
            <person name="Watanabe K."/>
        </authorList>
    </citation>
    <scope>NUCLEOTIDE SEQUENCE [LARGE SCALE GENOMIC DNA]</scope>
</reference>
<evidence type="ECO:0000313" key="2">
    <source>
        <dbReference type="Proteomes" id="UP001454036"/>
    </source>
</evidence>
<sequence length="88" mass="10227">MKSQEGVNKVELLNKEEEEPLPITFVKIDWFINNYKAGEIGLLNNNLDIWTYYSSTGYQSFNLDFVNFDFLQARAHSAEVRESISSCR</sequence>
<name>A0AAV3QMH4_LITER</name>
<accession>A0AAV3QMH4</accession>
<dbReference type="Proteomes" id="UP001454036">
    <property type="component" value="Unassembled WGS sequence"/>
</dbReference>
<protein>
    <submittedName>
        <fullName evidence="1">Uncharacterized protein</fullName>
    </submittedName>
</protein>
<organism evidence="1 2">
    <name type="scientific">Lithospermum erythrorhizon</name>
    <name type="common">Purple gromwell</name>
    <name type="synonym">Lithospermum officinale var. erythrorhizon</name>
    <dbReference type="NCBI Taxonomy" id="34254"/>
    <lineage>
        <taxon>Eukaryota</taxon>
        <taxon>Viridiplantae</taxon>
        <taxon>Streptophyta</taxon>
        <taxon>Embryophyta</taxon>
        <taxon>Tracheophyta</taxon>
        <taxon>Spermatophyta</taxon>
        <taxon>Magnoliopsida</taxon>
        <taxon>eudicotyledons</taxon>
        <taxon>Gunneridae</taxon>
        <taxon>Pentapetalae</taxon>
        <taxon>asterids</taxon>
        <taxon>lamiids</taxon>
        <taxon>Boraginales</taxon>
        <taxon>Boraginaceae</taxon>
        <taxon>Boraginoideae</taxon>
        <taxon>Lithospermeae</taxon>
        <taxon>Lithospermum</taxon>
    </lineage>
</organism>